<dbReference type="PROSITE" id="PS50903">
    <property type="entry name" value="RUBREDOXIN_LIKE"/>
    <property type="match status" value="1"/>
</dbReference>
<dbReference type="SUPFAM" id="SSF57802">
    <property type="entry name" value="Rubredoxin-like"/>
    <property type="match status" value="1"/>
</dbReference>
<keyword evidence="3 6" id="KW-0479">Metal-binding</keyword>
<comment type="cofactor">
    <cofactor evidence="6">
        <name>Fe(3+)</name>
        <dbReference type="ChEBI" id="CHEBI:29034"/>
    </cofactor>
</comment>
<evidence type="ECO:0000256" key="3">
    <source>
        <dbReference type="ARBA" id="ARBA00022723"/>
    </source>
</evidence>
<dbReference type="PROSITE" id="PS00202">
    <property type="entry name" value="RUBREDOXIN"/>
    <property type="match status" value="1"/>
</dbReference>
<dbReference type="Gene3D" id="2.20.28.10">
    <property type="match status" value="1"/>
</dbReference>
<evidence type="ECO:0000256" key="4">
    <source>
        <dbReference type="ARBA" id="ARBA00022982"/>
    </source>
</evidence>
<comment type="function">
    <text evidence="1">Involved in the hydrocarbon hydroxylating system, which transfers electrons from NADH to rubredoxin reductase and then through rubredoxin to alkane 1 monooxygenase.</text>
</comment>
<proteinExistence type="inferred from homology"/>
<sequence>MMAAYHCPVCDYVYDEAVGAPREGYPAGASWADVDETWNCPDCGVREKIDFKLQEA</sequence>
<dbReference type="PRINTS" id="PR00163">
    <property type="entry name" value="RUBREDOXIN"/>
</dbReference>
<accession>A0A1B4Y1S8</accession>
<evidence type="ECO:0000256" key="6">
    <source>
        <dbReference type="RuleBase" id="RU003820"/>
    </source>
</evidence>
<dbReference type="GO" id="GO:0005506">
    <property type="term" value="F:iron ion binding"/>
    <property type="evidence" value="ECO:0007669"/>
    <property type="project" value="UniProtKB-UniRule"/>
</dbReference>
<dbReference type="PANTHER" id="PTHR47627:SF1">
    <property type="entry name" value="RUBREDOXIN-1-RELATED"/>
    <property type="match status" value="1"/>
</dbReference>
<evidence type="ECO:0000313" key="9">
    <source>
        <dbReference type="Proteomes" id="UP000218067"/>
    </source>
</evidence>
<dbReference type="GO" id="GO:0043448">
    <property type="term" value="P:alkane catabolic process"/>
    <property type="evidence" value="ECO:0007669"/>
    <property type="project" value="TreeGrafter"/>
</dbReference>
<keyword evidence="2" id="KW-0813">Transport</keyword>
<dbReference type="Pfam" id="PF00301">
    <property type="entry name" value="Rubredoxin"/>
    <property type="match status" value="1"/>
</dbReference>
<comment type="similarity">
    <text evidence="6">Belongs to the rubredoxin family.</text>
</comment>
<evidence type="ECO:0000313" key="8">
    <source>
        <dbReference type="EMBL" id="BAV41012.1"/>
    </source>
</evidence>
<organism evidence="8 9">
    <name type="scientific">Mycobacterium ulcerans subsp. shinshuense</name>
    <dbReference type="NCBI Taxonomy" id="1124626"/>
    <lineage>
        <taxon>Bacteria</taxon>
        <taxon>Bacillati</taxon>
        <taxon>Actinomycetota</taxon>
        <taxon>Actinomycetes</taxon>
        <taxon>Mycobacteriales</taxon>
        <taxon>Mycobacteriaceae</taxon>
        <taxon>Mycobacterium</taxon>
        <taxon>Mycobacterium ulcerans group</taxon>
    </lineage>
</organism>
<evidence type="ECO:0000259" key="7">
    <source>
        <dbReference type="PROSITE" id="PS50903"/>
    </source>
</evidence>
<dbReference type="Proteomes" id="UP000218067">
    <property type="component" value="Chromosome"/>
</dbReference>
<dbReference type="InterPro" id="IPR024935">
    <property type="entry name" value="Rubredoxin_dom"/>
</dbReference>
<evidence type="ECO:0000256" key="1">
    <source>
        <dbReference type="ARBA" id="ARBA00002792"/>
    </source>
</evidence>
<reference evidence="8 9" key="1">
    <citation type="submission" date="2016-08" db="EMBL/GenBank/DDBJ databases">
        <title>Complete genome sequence of Mycobacterium shinshuense, a subspecies of M. ulcerans.</title>
        <authorList>
            <person name="Yoshida M."/>
            <person name="Ogura Y."/>
            <person name="Hayashi T."/>
            <person name="Hoshino Y."/>
        </authorList>
    </citation>
    <scope>NUCLEOTIDE SEQUENCE [LARGE SCALE GENOMIC DNA]</scope>
    <source>
        <strain evidence="9">ATCC 33728</strain>
    </source>
</reference>
<keyword evidence="4 6" id="KW-0249">Electron transport</keyword>
<gene>
    <name evidence="8" type="primary">rubA_1</name>
    <name evidence="8" type="ORF">SHTP_1790</name>
</gene>
<dbReference type="CDD" id="cd00730">
    <property type="entry name" value="rubredoxin"/>
    <property type="match status" value="1"/>
</dbReference>
<feature type="domain" description="Rubredoxin-like" evidence="7">
    <location>
        <begin position="2"/>
        <end position="54"/>
    </location>
</feature>
<protein>
    <recommendedName>
        <fullName evidence="6">Rubredoxin</fullName>
    </recommendedName>
</protein>
<keyword evidence="5 6" id="KW-0408">Iron</keyword>
<evidence type="ECO:0000256" key="2">
    <source>
        <dbReference type="ARBA" id="ARBA00022448"/>
    </source>
</evidence>
<dbReference type="EMBL" id="AP017624">
    <property type="protein sequence ID" value="BAV41012.1"/>
    <property type="molecule type" value="Genomic_DNA"/>
</dbReference>
<dbReference type="AlphaFoldDB" id="A0A1B4Y1S8"/>
<name>A0A1B4Y1S8_MYCUL</name>
<dbReference type="InterPro" id="IPR018527">
    <property type="entry name" value="Rubredoxin_Fe_BS"/>
</dbReference>
<dbReference type="GO" id="GO:0009055">
    <property type="term" value="F:electron transfer activity"/>
    <property type="evidence" value="ECO:0007669"/>
    <property type="project" value="TreeGrafter"/>
</dbReference>
<dbReference type="InterPro" id="IPR050526">
    <property type="entry name" value="Rubredoxin_ET"/>
</dbReference>
<evidence type="ECO:0000256" key="5">
    <source>
        <dbReference type="ARBA" id="ARBA00023004"/>
    </source>
</evidence>
<dbReference type="InterPro" id="IPR024934">
    <property type="entry name" value="Rubredoxin-like_dom"/>
</dbReference>
<dbReference type="PANTHER" id="PTHR47627">
    <property type="entry name" value="RUBREDOXIN"/>
    <property type="match status" value="1"/>
</dbReference>